<dbReference type="Pfam" id="PF01588">
    <property type="entry name" value="tRNA_bind"/>
    <property type="match status" value="1"/>
</dbReference>
<dbReference type="AlphaFoldDB" id="A0A7S3LYU7"/>
<dbReference type="SUPFAM" id="SSF47616">
    <property type="entry name" value="GST C-terminal domain-like"/>
    <property type="match status" value="1"/>
</dbReference>
<gene>
    <name evidence="6" type="ORF">SELO1098_LOCUS1720</name>
</gene>
<organism evidence="6">
    <name type="scientific">Spumella elongata</name>
    <dbReference type="NCBI Taxonomy" id="89044"/>
    <lineage>
        <taxon>Eukaryota</taxon>
        <taxon>Sar</taxon>
        <taxon>Stramenopiles</taxon>
        <taxon>Ochrophyta</taxon>
        <taxon>Chrysophyceae</taxon>
        <taxon>Chromulinales</taxon>
        <taxon>Chromulinaceae</taxon>
        <taxon>Spumella</taxon>
    </lineage>
</organism>
<evidence type="ECO:0000256" key="3">
    <source>
        <dbReference type="PROSITE-ProRule" id="PRU00209"/>
    </source>
</evidence>
<feature type="domain" description="TRNA-binding" evidence="5">
    <location>
        <begin position="205"/>
        <end position="308"/>
    </location>
</feature>
<evidence type="ECO:0000256" key="1">
    <source>
        <dbReference type="ARBA" id="ARBA00022555"/>
    </source>
</evidence>
<sequence length="370" mass="38752">MSHFTKVLASIGVAGPQGTFSDWEENSAIKSSVLSSGLEGLLGSSPFAQNEVDMWLRFSSQEIVDAHLIALNEILLLKTFLVGNSISLADYSVFVATANLDLSKFSNVVRWFKHVQSVSKPVPEINVCSVFSFAPTFIPVPSMDGDVSKVPESAATPAASAPASTAAVAVPDNKKAKEGKAKDTDKSKPVPAAAAATEDTSSALDPTKLEIRCGVVLKCWNHPDSEKLLCEEIDMGNGDVRQIASGIRAFYAAEQLVGKKVVVLCNLKERSIGGFKSQGMVLCAVSADHSVIRLLEAPASAAAGDRVTFPPFPADSVAATPAQMVKKKILEGLAPGLRTDSAGVAHWNDSPFTIGADVCAAPGVADAVVS</sequence>
<dbReference type="Gene3D" id="2.40.50.140">
    <property type="entry name" value="Nucleic acid-binding proteins"/>
    <property type="match status" value="1"/>
</dbReference>
<feature type="region of interest" description="Disordered" evidence="4">
    <location>
        <begin position="165"/>
        <end position="199"/>
    </location>
</feature>
<protein>
    <recommendedName>
        <fullName evidence="5">tRNA-binding domain-containing protein</fullName>
    </recommendedName>
</protein>
<dbReference type="CDD" id="cd02799">
    <property type="entry name" value="tRNA_bind_EMAP-II_like"/>
    <property type="match status" value="1"/>
</dbReference>
<reference evidence="6" key="1">
    <citation type="submission" date="2021-01" db="EMBL/GenBank/DDBJ databases">
        <authorList>
            <person name="Corre E."/>
            <person name="Pelletier E."/>
            <person name="Niang G."/>
            <person name="Scheremetjew M."/>
            <person name="Finn R."/>
            <person name="Kale V."/>
            <person name="Holt S."/>
            <person name="Cochrane G."/>
            <person name="Meng A."/>
            <person name="Brown T."/>
            <person name="Cohen L."/>
        </authorList>
    </citation>
    <scope>NUCLEOTIDE SEQUENCE</scope>
    <source>
        <strain evidence="6">CCAP 955/1</strain>
    </source>
</reference>
<proteinExistence type="predicted"/>
<evidence type="ECO:0000259" key="5">
    <source>
        <dbReference type="PROSITE" id="PS50886"/>
    </source>
</evidence>
<dbReference type="InterPro" id="IPR002547">
    <property type="entry name" value="tRNA-bd_dom"/>
</dbReference>
<dbReference type="EMBL" id="HBIC01003240">
    <property type="protein sequence ID" value="CAE0272894.1"/>
    <property type="molecule type" value="Transcribed_RNA"/>
</dbReference>
<keyword evidence="1 3" id="KW-0820">tRNA-binding</keyword>
<evidence type="ECO:0000313" key="6">
    <source>
        <dbReference type="EMBL" id="CAE0272894.1"/>
    </source>
</evidence>
<dbReference type="PANTHER" id="PTHR11586:SF33">
    <property type="entry name" value="AMINOACYL TRNA SYNTHASE COMPLEX-INTERACTING MULTIFUNCTIONAL PROTEIN 1"/>
    <property type="match status" value="1"/>
</dbReference>
<evidence type="ECO:0000256" key="2">
    <source>
        <dbReference type="ARBA" id="ARBA00022884"/>
    </source>
</evidence>
<dbReference type="InterPro" id="IPR036282">
    <property type="entry name" value="Glutathione-S-Trfase_C_sf"/>
</dbReference>
<name>A0A7S3LYU7_9STRA</name>
<keyword evidence="2 3" id="KW-0694">RNA-binding</keyword>
<accession>A0A7S3LYU7</accession>
<dbReference type="InterPro" id="IPR051270">
    <property type="entry name" value="Tyrosine-tRNA_ligase_regulator"/>
</dbReference>
<feature type="compositionally biased region" description="Basic and acidic residues" evidence="4">
    <location>
        <begin position="172"/>
        <end position="188"/>
    </location>
</feature>
<dbReference type="GO" id="GO:0000049">
    <property type="term" value="F:tRNA binding"/>
    <property type="evidence" value="ECO:0007669"/>
    <property type="project" value="UniProtKB-UniRule"/>
</dbReference>
<dbReference type="SUPFAM" id="SSF50249">
    <property type="entry name" value="Nucleic acid-binding proteins"/>
    <property type="match status" value="1"/>
</dbReference>
<dbReference type="InterPro" id="IPR012340">
    <property type="entry name" value="NA-bd_OB-fold"/>
</dbReference>
<evidence type="ECO:0000256" key="4">
    <source>
        <dbReference type="SAM" id="MobiDB-lite"/>
    </source>
</evidence>
<dbReference type="PANTHER" id="PTHR11586">
    <property type="entry name" value="TRNA-AMINOACYLATION COFACTOR ARC1 FAMILY MEMBER"/>
    <property type="match status" value="1"/>
</dbReference>
<dbReference type="Gene3D" id="1.20.1050.130">
    <property type="match status" value="1"/>
</dbReference>
<dbReference type="PROSITE" id="PS50886">
    <property type="entry name" value="TRBD"/>
    <property type="match status" value="1"/>
</dbReference>